<comment type="caution">
    <text evidence="1">The sequence shown here is derived from an EMBL/GenBank/DDBJ whole genome shotgun (WGS) entry which is preliminary data.</text>
</comment>
<dbReference type="AlphaFoldDB" id="D4B682"/>
<organism evidence="1 2">
    <name type="scientific">Citrobacter youngae ATCC 29220</name>
    <dbReference type="NCBI Taxonomy" id="500640"/>
    <lineage>
        <taxon>Bacteria</taxon>
        <taxon>Pseudomonadati</taxon>
        <taxon>Pseudomonadota</taxon>
        <taxon>Gammaproteobacteria</taxon>
        <taxon>Enterobacterales</taxon>
        <taxon>Enterobacteriaceae</taxon>
        <taxon>Citrobacter</taxon>
        <taxon>Citrobacter freundii complex</taxon>
    </lineage>
</organism>
<dbReference type="EMBL" id="ABWL02000002">
    <property type="protein sequence ID" value="EFE10541.1"/>
    <property type="molecule type" value="Genomic_DNA"/>
</dbReference>
<proteinExistence type="predicted"/>
<gene>
    <name evidence="1" type="ORF">CIT292_06717</name>
</gene>
<evidence type="ECO:0000313" key="1">
    <source>
        <dbReference type="EMBL" id="EFE10541.1"/>
    </source>
</evidence>
<sequence length="41" mass="4933">MDKKVAFFRTHEEVRKPDSDHVMKKNNNYSVHFAPFLPWQG</sequence>
<name>D4B682_9ENTR</name>
<dbReference type="Proteomes" id="UP000003880">
    <property type="component" value="Unassembled WGS sequence"/>
</dbReference>
<accession>D4B682</accession>
<reference evidence="1 2" key="1">
    <citation type="submission" date="2010-02" db="EMBL/GenBank/DDBJ databases">
        <authorList>
            <person name="Weinstock G."/>
            <person name="Sodergren E."/>
            <person name="Clifton S."/>
            <person name="Fulton L."/>
            <person name="Fulton B."/>
            <person name="Courtney L."/>
            <person name="Fronick C."/>
            <person name="Harrison M."/>
            <person name="Strong C."/>
            <person name="Farmer C."/>
            <person name="Delahaunty K."/>
            <person name="Markovic C."/>
            <person name="Hall O."/>
            <person name="Minx P."/>
            <person name="Tomlinson C."/>
            <person name="Mitreva M."/>
            <person name="Nelson J."/>
            <person name="Hou S."/>
            <person name="Wollam A."/>
            <person name="Pepin K.H."/>
            <person name="Johnson M."/>
            <person name="Bhonagiri V."/>
            <person name="Zhang X."/>
            <person name="Suruliraj S."/>
            <person name="Warren W."/>
            <person name="Chinwalla A."/>
            <person name="Mardis E.R."/>
            <person name="Wilson R.K."/>
        </authorList>
    </citation>
    <scope>NUCLEOTIDE SEQUENCE [LARGE SCALE GENOMIC DNA]</scope>
    <source>
        <strain evidence="1 2">ATCC 29220</strain>
    </source>
</reference>
<evidence type="ECO:0000313" key="2">
    <source>
        <dbReference type="Proteomes" id="UP000003880"/>
    </source>
</evidence>
<protein>
    <submittedName>
        <fullName evidence="1">Uncharacterized protein</fullName>
    </submittedName>
</protein>
<dbReference type="HOGENOM" id="CLU_3267747_0_0_6"/>